<feature type="chain" id="PRO_5037772292" evidence="7">
    <location>
        <begin position="19"/>
        <end position="249"/>
    </location>
</feature>
<feature type="binding site" evidence="6">
    <location>
        <position position="55"/>
    </location>
    <ligand>
        <name>molybdate</name>
        <dbReference type="ChEBI" id="CHEBI:36264"/>
    </ligand>
</feature>
<keyword evidence="9" id="KW-1185">Reference proteome</keyword>
<protein>
    <submittedName>
        <fullName evidence="8">Molybdate ABC transporter substrate-binding protein</fullName>
    </submittedName>
</protein>
<evidence type="ECO:0000256" key="2">
    <source>
        <dbReference type="ARBA" id="ARBA00022505"/>
    </source>
</evidence>
<evidence type="ECO:0000256" key="3">
    <source>
        <dbReference type="ARBA" id="ARBA00022723"/>
    </source>
</evidence>
<feature type="binding site" evidence="6">
    <location>
        <position position="167"/>
    </location>
    <ligand>
        <name>molybdate</name>
        <dbReference type="ChEBI" id="CHEBI:36264"/>
    </ligand>
</feature>
<feature type="binding site" evidence="6">
    <location>
        <position position="28"/>
    </location>
    <ligand>
        <name>molybdate</name>
        <dbReference type="ChEBI" id="CHEBI:36264"/>
    </ligand>
</feature>
<dbReference type="GO" id="GO:0030288">
    <property type="term" value="C:outer membrane-bounded periplasmic space"/>
    <property type="evidence" value="ECO:0007669"/>
    <property type="project" value="TreeGrafter"/>
</dbReference>
<dbReference type="NCBIfam" id="TIGR01256">
    <property type="entry name" value="modA"/>
    <property type="match status" value="1"/>
</dbReference>
<comment type="caution">
    <text evidence="8">The sequence shown here is derived from an EMBL/GenBank/DDBJ whole genome shotgun (WGS) entry which is preliminary data.</text>
</comment>
<accession>A0A934SMJ9</accession>
<reference evidence="8" key="1">
    <citation type="submission" date="2021-01" db="EMBL/GenBank/DDBJ databases">
        <title>Paracoccus amoyensis sp. nov., isolated from the surface seawater along the coast of Xiamen Island, China.</title>
        <authorList>
            <person name="Lyu L."/>
        </authorList>
    </citation>
    <scope>NUCLEOTIDE SEQUENCE</scope>
    <source>
        <strain evidence="8">MJ17</strain>
    </source>
</reference>
<dbReference type="RefSeq" id="WP_200688977.1">
    <property type="nucleotide sequence ID" value="NZ_JAEPRQ010000009.1"/>
</dbReference>
<dbReference type="AlphaFoldDB" id="A0A934SMJ9"/>
<sequence>MLRPALIALLISAAPAFAEDVSVFAAASLKNALDEVAAGYTEETGNTVTISYAGSNALAKQIIEGAPADIFISANTEWVDEVEKADLIADGQRTDLLGNTLVLIGHGTDAAPVEITPETDFTALLDGGKLAMALVDSVPAGQYGKAALETLGQWDAVSADVAQSDNVRAALALVATGEAPYGIVYATDAAAEDNVTIVGTFPADSYPTITYPAALLTNAADDADRAFYDALSGDAADAIFEKHGFTVTD</sequence>
<dbReference type="FunFam" id="3.40.190.10:FF:000035">
    <property type="entry name" value="Molybdate ABC transporter substrate-binding protein"/>
    <property type="match status" value="1"/>
</dbReference>
<organism evidence="8 9">
    <name type="scientific">Paracoccus caeni</name>
    <dbReference type="NCBI Taxonomy" id="657651"/>
    <lineage>
        <taxon>Bacteria</taxon>
        <taxon>Pseudomonadati</taxon>
        <taxon>Pseudomonadota</taxon>
        <taxon>Alphaproteobacteria</taxon>
        <taxon>Rhodobacterales</taxon>
        <taxon>Paracoccaceae</taxon>
        <taxon>Paracoccus</taxon>
    </lineage>
</organism>
<evidence type="ECO:0000256" key="7">
    <source>
        <dbReference type="SAM" id="SignalP"/>
    </source>
</evidence>
<evidence type="ECO:0000313" key="8">
    <source>
        <dbReference type="EMBL" id="MBK4217834.1"/>
    </source>
</evidence>
<feature type="binding site" evidence="6">
    <location>
        <position position="185"/>
    </location>
    <ligand>
        <name>molybdate</name>
        <dbReference type="ChEBI" id="CHEBI:36264"/>
    </ligand>
</feature>
<evidence type="ECO:0000256" key="6">
    <source>
        <dbReference type="PIRSR" id="PIRSR004846-1"/>
    </source>
</evidence>
<feature type="binding site" evidence="6">
    <location>
        <position position="140"/>
    </location>
    <ligand>
        <name>molybdate</name>
        <dbReference type="ChEBI" id="CHEBI:36264"/>
    </ligand>
</feature>
<keyword evidence="4 7" id="KW-0732">Signal</keyword>
<dbReference type="Proteomes" id="UP000640485">
    <property type="component" value="Unassembled WGS sequence"/>
</dbReference>
<name>A0A934SMJ9_9RHOB</name>
<dbReference type="SUPFAM" id="SSF53850">
    <property type="entry name" value="Periplasmic binding protein-like II"/>
    <property type="match status" value="1"/>
</dbReference>
<comment type="similarity">
    <text evidence="1">Belongs to the bacterial solute-binding protein ModA family.</text>
</comment>
<feature type="signal peptide" evidence="7">
    <location>
        <begin position="1"/>
        <end position="18"/>
    </location>
</feature>
<dbReference type="Pfam" id="PF13531">
    <property type="entry name" value="SBP_bac_11"/>
    <property type="match status" value="1"/>
</dbReference>
<dbReference type="PIRSF" id="PIRSF004846">
    <property type="entry name" value="ModA"/>
    <property type="match status" value="1"/>
</dbReference>
<evidence type="ECO:0000256" key="1">
    <source>
        <dbReference type="ARBA" id="ARBA00009175"/>
    </source>
</evidence>
<evidence type="ECO:0000313" key="9">
    <source>
        <dbReference type="Proteomes" id="UP000640485"/>
    </source>
</evidence>
<dbReference type="PANTHER" id="PTHR30632:SF17">
    <property type="entry name" value="MOLYBDATE-BINDING PROTEIN MODA"/>
    <property type="match status" value="1"/>
</dbReference>
<evidence type="ECO:0000256" key="4">
    <source>
        <dbReference type="ARBA" id="ARBA00022729"/>
    </source>
</evidence>
<dbReference type="EMBL" id="JAEPRQ010000009">
    <property type="protein sequence ID" value="MBK4217834.1"/>
    <property type="molecule type" value="Genomic_DNA"/>
</dbReference>
<keyword evidence="2 6" id="KW-0500">Molybdenum</keyword>
<dbReference type="InterPro" id="IPR005950">
    <property type="entry name" value="ModA"/>
</dbReference>
<dbReference type="GO" id="GO:0046872">
    <property type="term" value="F:metal ion binding"/>
    <property type="evidence" value="ECO:0007669"/>
    <property type="project" value="UniProtKB-KW"/>
</dbReference>
<dbReference type="GO" id="GO:1901359">
    <property type="term" value="F:tungstate binding"/>
    <property type="evidence" value="ECO:0007669"/>
    <property type="project" value="UniProtKB-ARBA"/>
</dbReference>
<dbReference type="InterPro" id="IPR050682">
    <property type="entry name" value="ModA/WtpA"/>
</dbReference>
<dbReference type="Gene3D" id="3.40.190.10">
    <property type="entry name" value="Periplasmic binding protein-like II"/>
    <property type="match status" value="2"/>
</dbReference>
<proteinExistence type="inferred from homology"/>
<gene>
    <name evidence="8" type="primary">modA</name>
    <name evidence="8" type="ORF">JJJ17_18015</name>
</gene>
<dbReference type="GO" id="GO:0030973">
    <property type="term" value="F:molybdate ion binding"/>
    <property type="evidence" value="ECO:0007669"/>
    <property type="project" value="TreeGrafter"/>
</dbReference>
<comment type="subunit">
    <text evidence="5">The complex is composed of two ATP-binding proteins (ModC), two transmembrane proteins (ModB) and a solute-binding protein (ModA).</text>
</comment>
<dbReference type="GO" id="GO:0015689">
    <property type="term" value="P:molybdate ion transport"/>
    <property type="evidence" value="ECO:0007669"/>
    <property type="project" value="InterPro"/>
</dbReference>
<dbReference type="PANTHER" id="PTHR30632">
    <property type="entry name" value="MOLYBDATE-BINDING PERIPLASMIC PROTEIN"/>
    <property type="match status" value="1"/>
</dbReference>
<keyword evidence="3 6" id="KW-0479">Metal-binding</keyword>
<evidence type="ECO:0000256" key="5">
    <source>
        <dbReference type="ARBA" id="ARBA00062515"/>
    </source>
</evidence>